<dbReference type="GO" id="GO:0008081">
    <property type="term" value="F:phosphoric diester hydrolase activity"/>
    <property type="evidence" value="ECO:0007669"/>
    <property type="project" value="TreeGrafter"/>
</dbReference>
<dbReference type="PANTHER" id="PTHR22748:SF6">
    <property type="entry name" value="DNA-(APURINIC OR APYRIMIDINIC SITE) ENDONUCLEASE"/>
    <property type="match status" value="1"/>
</dbReference>
<feature type="site" description="Transition state stabilizer" evidence="7">
    <location>
        <position position="212"/>
    </location>
</feature>
<keyword evidence="4 6" id="KW-0460">Magnesium</keyword>
<sequence>MNGAFARSNSSSGGSSQDKWMLLNQLMRQGRIAILALQETHYTELQAERLNGLFEGLMRVYVSPDPVSPTAARGVAFAVNLRIMRDDSVAINVHVPGRAMTLSLKRRRGSRLTVLNVYAPNVMAESVAFWNQIRQRAGEPNWVRPDLLLGDFNIVEDASDRAPARTDNSAAVQALQALLIKLGLVDGWRSRNGVARLFSYHQISSGSQSRIDRIYVSGATLSMSHSWDIRSSGIPTDHCLVSVAIADYNEPVKGLGRWRLPGALLIDNVFLTEAQKLGFEILEKVCPEGHQGREAQWRLHAYKVGVLTAARARAKKLISKWDRRLVALRKDISAVLKNLAIPAEERSAEAAILRDEESRLEQKRFQSCRDNMMIRDKIDGETISPYWLKSNGSAAVQEPIYELQVPTVPACNLILICFGLTKKLRYGTC</sequence>
<keyword evidence="2 6" id="KW-0479">Metal-binding</keyword>
<evidence type="ECO:0000259" key="8">
    <source>
        <dbReference type="Pfam" id="PF03372"/>
    </source>
</evidence>
<dbReference type="EMBL" id="ML210964">
    <property type="protein sequence ID" value="TFK94842.1"/>
    <property type="molecule type" value="Genomic_DNA"/>
</dbReference>
<dbReference type="GO" id="GO:0005634">
    <property type="term" value="C:nucleus"/>
    <property type="evidence" value="ECO:0007669"/>
    <property type="project" value="TreeGrafter"/>
</dbReference>
<dbReference type="InterPro" id="IPR036691">
    <property type="entry name" value="Endo/exonu/phosph_ase_sf"/>
</dbReference>
<dbReference type="InterPro" id="IPR005135">
    <property type="entry name" value="Endo/exonuclease/phosphatase"/>
</dbReference>
<evidence type="ECO:0000256" key="3">
    <source>
        <dbReference type="ARBA" id="ARBA00022801"/>
    </source>
</evidence>
<accession>A0A5C3PZ10</accession>
<organism evidence="9 10">
    <name type="scientific">Polyporus arcularius HHB13444</name>
    <dbReference type="NCBI Taxonomy" id="1314778"/>
    <lineage>
        <taxon>Eukaryota</taxon>
        <taxon>Fungi</taxon>
        <taxon>Dikarya</taxon>
        <taxon>Basidiomycota</taxon>
        <taxon>Agaricomycotina</taxon>
        <taxon>Agaricomycetes</taxon>
        <taxon>Polyporales</taxon>
        <taxon>Polyporaceae</taxon>
        <taxon>Polyporus</taxon>
    </lineage>
</organism>
<evidence type="ECO:0000256" key="1">
    <source>
        <dbReference type="ARBA" id="ARBA00007092"/>
    </source>
</evidence>
<dbReference type="Proteomes" id="UP000308197">
    <property type="component" value="Unassembled WGS sequence"/>
</dbReference>
<dbReference type="GO" id="GO:0046872">
    <property type="term" value="F:metal ion binding"/>
    <property type="evidence" value="ECO:0007669"/>
    <property type="project" value="UniProtKB-KW"/>
</dbReference>
<feature type="active site" description="Proton acceptor" evidence="5">
    <location>
        <position position="238"/>
    </location>
</feature>
<keyword evidence="10" id="KW-1185">Reference proteome</keyword>
<feature type="active site" evidence="5">
    <location>
        <position position="118"/>
    </location>
</feature>
<feature type="binding site" evidence="6">
    <location>
        <position position="238"/>
    </location>
    <ligand>
        <name>Mg(2+)</name>
        <dbReference type="ChEBI" id="CHEBI:18420"/>
        <label>1</label>
    </ligand>
</feature>
<dbReference type="InParanoid" id="A0A5C3PZ10"/>
<evidence type="ECO:0000313" key="9">
    <source>
        <dbReference type="EMBL" id="TFK94842.1"/>
    </source>
</evidence>
<dbReference type="Gene3D" id="3.60.10.10">
    <property type="entry name" value="Endonuclease/exonuclease/phosphatase"/>
    <property type="match status" value="1"/>
</dbReference>
<dbReference type="GO" id="GO:0003906">
    <property type="term" value="F:DNA-(apurinic or apyrimidinic site) endonuclease activity"/>
    <property type="evidence" value="ECO:0007669"/>
    <property type="project" value="TreeGrafter"/>
</dbReference>
<comment type="cofactor">
    <cofactor evidence="6">
        <name>Mg(2+)</name>
        <dbReference type="ChEBI" id="CHEBI:18420"/>
    </cofactor>
    <cofactor evidence="6">
        <name>Mn(2+)</name>
        <dbReference type="ChEBI" id="CHEBI:29035"/>
    </cofactor>
    <text evidence="6">Probably binds two magnesium or manganese ions per subunit.</text>
</comment>
<dbReference type="InterPro" id="IPR004808">
    <property type="entry name" value="AP_endonuc_1"/>
</dbReference>
<evidence type="ECO:0000256" key="6">
    <source>
        <dbReference type="PIRSR" id="PIRSR604808-2"/>
    </source>
</evidence>
<feature type="binding site" evidence="6">
    <location>
        <position position="39"/>
    </location>
    <ligand>
        <name>Mg(2+)</name>
        <dbReference type="ChEBI" id="CHEBI:18420"/>
        <label>1</label>
    </ligand>
</feature>
<gene>
    <name evidence="9" type="ORF">K466DRAFT_571493</name>
</gene>
<dbReference type="GO" id="GO:0006284">
    <property type="term" value="P:base-excision repair"/>
    <property type="evidence" value="ECO:0007669"/>
    <property type="project" value="TreeGrafter"/>
</dbReference>
<dbReference type="SUPFAM" id="SSF56219">
    <property type="entry name" value="DNase I-like"/>
    <property type="match status" value="1"/>
</dbReference>
<keyword evidence="3" id="KW-0378">Hydrolase</keyword>
<proteinExistence type="inferred from homology"/>
<dbReference type="PANTHER" id="PTHR22748">
    <property type="entry name" value="AP ENDONUCLEASE"/>
    <property type="match status" value="1"/>
</dbReference>
<reference evidence="9 10" key="1">
    <citation type="journal article" date="2019" name="Nat. Ecol. Evol.">
        <title>Megaphylogeny resolves global patterns of mushroom evolution.</title>
        <authorList>
            <person name="Varga T."/>
            <person name="Krizsan K."/>
            <person name="Foldi C."/>
            <person name="Dima B."/>
            <person name="Sanchez-Garcia M."/>
            <person name="Sanchez-Ramirez S."/>
            <person name="Szollosi G.J."/>
            <person name="Szarkandi J.G."/>
            <person name="Papp V."/>
            <person name="Albert L."/>
            <person name="Andreopoulos W."/>
            <person name="Angelini C."/>
            <person name="Antonin V."/>
            <person name="Barry K.W."/>
            <person name="Bougher N.L."/>
            <person name="Buchanan P."/>
            <person name="Buyck B."/>
            <person name="Bense V."/>
            <person name="Catcheside P."/>
            <person name="Chovatia M."/>
            <person name="Cooper J."/>
            <person name="Damon W."/>
            <person name="Desjardin D."/>
            <person name="Finy P."/>
            <person name="Geml J."/>
            <person name="Haridas S."/>
            <person name="Hughes K."/>
            <person name="Justo A."/>
            <person name="Karasinski D."/>
            <person name="Kautmanova I."/>
            <person name="Kiss B."/>
            <person name="Kocsube S."/>
            <person name="Kotiranta H."/>
            <person name="LaButti K.M."/>
            <person name="Lechner B.E."/>
            <person name="Liimatainen K."/>
            <person name="Lipzen A."/>
            <person name="Lukacs Z."/>
            <person name="Mihaltcheva S."/>
            <person name="Morgado L.N."/>
            <person name="Niskanen T."/>
            <person name="Noordeloos M.E."/>
            <person name="Ohm R.A."/>
            <person name="Ortiz-Santana B."/>
            <person name="Ovrebo C."/>
            <person name="Racz N."/>
            <person name="Riley R."/>
            <person name="Savchenko A."/>
            <person name="Shiryaev A."/>
            <person name="Soop K."/>
            <person name="Spirin V."/>
            <person name="Szebenyi C."/>
            <person name="Tomsovsky M."/>
            <person name="Tulloss R.E."/>
            <person name="Uehling J."/>
            <person name="Grigoriev I.V."/>
            <person name="Vagvolgyi C."/>
            <person name="Papp T."/>
            <person name="Martin F.M."/>
            <person name="Miettinen O."/>
            <person name="Hibbett D.S."/>
            <person name="Nagy L.G."/>
        </authorList>
    </citation>
    <scope>NUCLEOTIDE SEQUENCE [LARGE SCALE GENOMIC DNA]</scope>
    <source>
        <strain evidence="9 10">HHB13444</strain>
    </source>
</reference>
<dbReference type="CDD" id="cd09076">
    <property type="entry name" value="L1-EN"/>
    <property type="match status" value="1"/>
</dbReference>
<feature type="domain" description="Endonuclease/exonuclease/phosphatase" evidence="8">
    <location>
        <begin position="23"/>
        <end position="238"/>
    </location>
</feature>
<dbReference type="AlphaFoldDB" id="A0A5C3PZ10"/>
<evidence type="ECO:0000256" key="2">
    <source>
        <dbReference type="ARBA" id="ARBA00022723"/>
    </source>
</evidence>
<evidence type="ECO:0000256" key="5">
    <source>
        <dbReference type="PIRSR" id="PIRSR604808-1"/>
    </source>
</evidence>
<feature type="site" description="Transition state stabilizer" evidence="7">
    <location>
        <position position="153"/>
    </location>
</feature>
<dbReference type="Pfam" id="PF03372">
    <property type="entry name" value="Exo_endo_phos"/>
    <property type="match status" value="1"/>
</dbReference>
<feature type="binding site" evidence="6">
    <location>
        <position position="151"/>
    </location>
    <ligand>
        <name>Mg(2+)</name>
        <dbReference type="ChEBI" id="CHEBI:18420"/>
        <label>1</label>
    </ligand>
</feature>
<feature type="active site" description="Proton donor/acceptor" evidence="5">
    <location>
        <position position="151"/>
    </location>
</feature>
<evidence type="ECO:0000313" key="10">
    <source>
        <dbReference type="Proteomes" id="UP000308197"/>
    </source>
</evidence>
<evidence type="ECO:0000256" key="7">
    <source>
        <dbReference type="PIRSR" id="PIRSR604808-3"/>
    </source>
</evidence>
<name>A0A5C3PZ10_9APHY</name>
<feature type="site" description="Interaction with DNA substrate" evidence="7">
    <location>
        <position position="238"/>
    </location>
</feature>
<evidence type="ECO:0000256" key="4">
    <source>
        <dbReference type="ARBA" id="ARBA00022842"/>
    </source>
</evidence>
<feature type="binding site" evidence="6">
    <location>
        <position position="237"/>
    </location>
    <ligand>
        <name>Mg(2+)</name>
        <dbReference type="ChEBI" id="CHEBI:18420"/>
        <label>1</label>
    </ligand>
</feature>
<dbReference type="GO" id="GO:0008311">
    <property type="term" value="F:double-stranded DNA 3'-5' DNA exonuclease activity"/>
    <property type="evidence" value="ECO:0007669"/>
    <property type="project" value="TreeGrafter"/>
</dbReference>
<comment type="similarity">
    <text evidence="1">Belongs to the DNA repair enzymes AP/ExoA family.</text>
</comment>
<feature type="binding site" evidence="6">
    <location>
        <position position="153"/>
    </location>
    <ligand>
        <name>Mg(2+)</name>
        <dbReference type="ChEBI" id="CHEBI:18420"/>
        <label>1</label>
    </ligand>
</feature>
<keyword evidence="6" id="KW-0464">Manganese</keyword>
<protein>
    <submittedName>
        <fullName evidence="9">DNase I-like protein</fullName>
    </submittedName>
</protein>